<evidence type="ECO:0000256" key="4">
    <source>
        <dbReference type="ARBA" id="ARBA00022723"/>
    </source>
</evidence>
<dbReference type="InterPro" id="IPR003476">
    <property type="entry name" value="Glyco_hydro_42"/>
</dbReference>
<evidence type="ECO:0000256" key="9">
    <source>
        <dbReference type="PIRSR" id="PIRSR001084-1"/>
    </source>
</evidence>
<dbReference type="GO" id="GO:0005975">
    <property type="term" value="P:carbohydrate metabolic process"/>
    <property type="evidence" value="ECO:0007669"/>
    <property type="project" value="InterPro"/>
</dbReference>
<dbReference type="SUPFAM" id="SSF52317">
    <property type="entry name" value="Class I glutamine amidotransferase-like"/>
    <property type="match status" value="1"/>
</dbReference>
<dbReference type="PANTHER" id="PTHR36447:SF2">
    <property type="entry name" value="BETA-GALACTOSIDASE YESZ"/>
    <property type="match status" value="1"/>
</dbReference>
<dbReference type="SUPFAM" id="SSF51445">
    <property type="entry name" value="(Trans)glycosidases"/>
    <property type="match status" value="1"/>
</dbReference>
<evidence type="ECO:0000259" key="11">
    <source>
        <dbReference type="Pfam" id="PF02449"/>
    </source>
</evidence>
<proteinExistence type="inferred from homology"/>
<feature type="binding site" evidence="10">
    <location>
        <position position="171"/>
    </location>
    <ligand>
        <name>substrate</name>
    </ligand>
</feature>
<dbReference type="Pfam" id="PF02449">
    <property type="entry name" value="Glyco_hydro_42"/>
    <property type="match status" value="1"/>
</dbReference>
<dbReference type="PANTHER" id="PTHR36447">
    <property type="entry name" value="BETA-GALACTOSIDASE GANA"/>
    <property type="match status" value="1"/>
</dbReference>
<feature type="active site" description="Proton donor" evidence="9">
    <location>
        <position position="172"/>
    </location>
</feature>
<evidence type="ECO:0000256" key="5">
    <source>
        <dbReference type="ARBA" id="ARBA00022801"/>
    </source>
</evidence>
<dbReference type="Gene3D" id="3.40.50.880">
    <property type="match status" value="1"/>
</dbReference>
<accession>A0A412Y1I8</accession>
<keyword evidence="4" id="KW-0479">Metal-binding</keyword>
<evidence type="ECO:0000256" key="3">
    <source>
        <dbReference type="ARBA" id="ARBA00012756"/>
    </source>
</evidence>
<gene>
    <name evidence="13" type="ORF">DWW10_16545</name>
</gene>
<dbReference type="PIRSF" id="PIRSF001084">
    <property type="entry name" value="B-galactosidase"/>
    <property type="match status" value="1"/>
</dbReference>
<evidence type="ECO:0000256" key="2">
    <source>
        <dbReference type="ARBA" id="ARBA00005940"/>
    </source>
</evidence>
<dbReference type="CDD" id="cd03143">
    <property type="entry name" value="A4_beta-galactosidase_middle_domain"/>
    <property type="match status" value="1"/>
</dbReference>
<feature type="domain" description="Beta-galactosidase trimerisation" evidence="12">
    <location>
        <begin position="415"/>
        <end position="618"/>
    </location>
</feature>
<comment type="caution">
    <text evidence="13">The sequence shown here is derived from an EMBL/GenBank/DDBJ whole genome shotgun (WGS) entry which is preliminary data.</text>
</comment>
<dbReference type="InterPro" id="IPR017853">
    <property type="entry name" value="GH"/>
</dbReference>
<evidence type="ECO:0000256" key="8">
    <source>
        <dbReference type="PIRNR" id="PIRNR001084"/>
    </source>
</evidence>
<comment type="catalytic activity">
    <reaction evidence="1 8">
        <text>Hydrolysis of terminal non-reducing beta-D-galactose residues in beta-D-galactosides.</text>
        <dbReference type="EC" id="3.2.1.23"/>
    </reaction>
</comment>
<dbReference type="InterPro" id="IPR013738">
    <property type="entry name" value="Beta_galactosidase_Trimer"/>
</dbReference>
<protein>
    <recommendedName>
        <fullName evidence="3 8">Beta-galactosidase</fullName>
        <shortName evidence="8">Beta-gal</shortName>
        <ecNumber evidence="3 8">3.2.1.23</ecNumber>
    </recommendedName>
</protein>
<evidence type="ECO:0000313" key="14">
    <source>
        <dbReference type="Proteomes" id="UP000283850"/>
    </source>
</evidence>
<comment type="similarity">
    <text evidence="2 8">Belongs to the glycosyl hydrolase 42 family.</text>
</comment>
<dbReference type="GO" id="GO:0009341">
    <property type="term" value="C:beta-galactosidase complex"/>
    <property type="evidence" value="ECO:0007669"/>
    <property type="project" value="InterPro"/>
</dbReference>
<evidence type="ECO:0000256" key="10">
    <source>
        <dbReference type="PIRSR" id="PIRSR001084-2"/>
    </source>
</evidence>
<feature type="binding site" evidence="10">
    <location>
        <position position="133"/>
    </location>
    <ligand>
        <name>substrate</name>
    </ligand>
</feature>
<keyword evidence="6" id="KW-0862">Zinc</keyword>
<name>A0A412Y1I8_9BACE</name>
<dbReference type="Proteomes" id="UP000283850">
    <property type="component" value="Unassembled WGS sequence"/>
</dbReference>
<dbReference type="GO" id="GO:0046872">
    <property type="term" value="F:metal ion binding"/>
    <property type="evidence" value="ECO:0007669"/>
    <property type="project" value="UniProtKB-KW"/>
</dbReference>
<dbReference type="GO" id="GO:0004565">
    <property type="term" value="F:beta-galactosidase activity"/>
    <property type="evidence" value="ECO:0007669"/>
    <property type="project" value="UniProtKB-EC"/>
</dbReference>
<dbReference type="Gene3D" id="3.20.20.80">
    <property type="entry name" value="Glycosidases"/>
    <property type="match status" value="1"/>
</dbReference>
<dbReference type="Pfam" id="PF08532">
    <property type="entry name" value="Glyco_hydro_42M"/>
    <property type="match status" value="1"/>
</dbReference>
<feature type="domain" description="Glycoside hydrolase family 42 N-terminal" evidence="11">
    <location>
        <begin position="37"/>
        <end position="403"/>
    </location>
</feature>
<evidence type="ECO:0000256" key="7">
    <source>
        <dbReference type="ARBA" id="ARBA00023295"/>
    </source>
</evidence>
<evidence type="ECO:0000259" key="12">
    <source>
        <dbReference type="Pfam" id="PF08532"/>
    </source>
</evidence>
<reference evidence="13 14" key="1">
    <citation type="submission" date="2018-08" db="EMBL/GenBank/DDBJ databases">
        <title>A genome reference for cultivated species of the human gut microbiota.</title>
        <authorList>
            <person name="Zou Y."/>
            <person name="Xue W."/>
            <person name="Luo G."/>
        </authorList>
    </citation>
    <scope>NUCLEOTIDE SEQUENCE [LARGE SCALE GENOMIC DNA]</scope>
    <source>
        <strain evidence="13 14">AF14-32</strain>
    </source>
</reference>
<organism evidence="13 14">
    <name type="scientific">Bacteroides intestinalis</name>
    <dbReference type="NCBI Taxonomy" id="329854"/>
    <lineage>
        <taxon>Bacteria</taxon>
        <taxon>Pseudomonadati</taxon>
        <taxon>Bacteroidota</taxon>
        <taxon>Bacteroidia</taxon>
        <taxon>Bacteroidales</taxon>
        <taxon>Bacteroidaceae</taxon>
        <taxon>Bacteroides</taxon>
    </lineage>
</organism>
<feature type="binding site" evidence="10">
    <location>
        <position position="332"/>
    </location>
    <ligand>
        <name>substrate</name>
    </ligand>
</feature>
<feature type="active site" description="Nucleophile" evidence="9">
    <location>
        <position position="324"/>
    </location>
</feature>
<dbReference type="AlphaFoldDB" id="A0A412Y1I8"/>
<sequence>MKEKNMKKLILWILFISIGKIIYAQPKFDNVLYGAAYYHEYMPSERLDKDIQMMKECGLNVVRVGESAWGLFEPQEGVFDFKWMDRIVDKMYAAGIKVILGTPTYSIPAWMAEKHPEVLAVYQRGGKAHYGIRQNMDITNPTYLFYSERIIRRLLEHYASHPGIIGYQVDNETLARGVNNQDFFVGFRSYIKRKFNNSLDSLNHAWGLNYWGMNIHTWEEFYARDGVTNPSYKLEWERYGRKKVADFLNWQVDIVNEYRRKDQFVTHCFMPFFHEMDQTESMRQMQYPAINIYHDVQDKQDGHFIAYGGDFMRTVSKGNYLITETNAQGRGWDAKAQYPPYDRQLRQNVYSHLASGANMVEYWHWSTLHYGQEMYWRGVLGHDLVPNRIYKEFATVAGELKKIGQKLVNLRKKNEVAILFSHDSYYGLQFMPYTNRENYPVEMIHQILFNMNIETDIVPCDNDDCDFSEYKLLIIPPLYVASESLLNKISTFVEQGGKVIMMYKSGYCNEFDAARTEIAPGPLRKVCGFYYQEYSTIGAMKLKENPWGIESNAASEFMEFIIPETAQPLAYVEHSFFQKWPVVTKNNYGKGSLVYIATYPSWELLDKIICQETEQARLRHKEDYKFPIIVRQGINDQGKRIRYIFNYSASSQPIKYNYSKNGIDLLSKKTVKKDELITIEPWDLLIIEEN</sequence>
<keyword evidence="7 8" id="KW-0326">Glycosidase</keyword>
<dbReference type="InterPro" id="IPR013529">
    <property type="entry name" value="Glyco_hydro_42_N"/>
</dbReference>
<dbReference type="EC" id="3.2.1.23" evidence="3 8"/>
<evidence type="ECO:0000256" key="1">
    <source>
        <dbReference type="ARBA" id="ARBA00001412"/>
    </source>
</evidence>
<evidence type="ECO:0000256" key="6">
    <source>
        <dbReference type="ARBA" id="ARBA00022833"/>
    </source>
</evidence>
<dbReference type="InterPro" id="IPR029062">
    <property type="entry name" value="Class_I_gatase-like"/>
</dbReference>
<evidence type="ECO:0000313" key="13">
    <source>
        <dbReference type="EMBL" id="RGV51269.1"/>
    </source>
</evidence>
<dbReference type="EMBL" id="QRZF01000012">
    <property type="protein sequence ID" value="RGV51269.1"/>
    <property type="molecule type" value="Genomic_DNA"/>
</dbReference>
<keyword evidence="5 8" id="KW-0378">Hydrolase</keyword>